<protein>
    <submittedName>
        <fullName evidence="1">Uncharacterized protein</fullName>
    </submittedName>
</protein>
<proteinExistence type="predicted"/>
<reference evidence="1 2" key="1">
    <citation type="journal article" date="2021" name="Front. Genet.">
        <title>Chromosome-Level Genome Assembly Reveals Significant Gene Expansion in the Toll and IMD Signaling Pathways of Dendrolimus kikuchii.</title>
        <authorList>
            <person name="Zhou J."/>
            <person name="Wu P."/>
            <person name="Xiong Z."/>
            <person name="Liu N."/>
            <person name="Zhao N."/>
            <person name="Ji M."/>
            <person name="Qiu Y."/>
            <person name="Yang B."/>
        </authorList>
    </citation>
    <scope>NUCLEOTIDE SEQUENCE [LARGE SCALE GENOMIC DNA]</scope>
    <source>
        <strain evidence="1">Ann1</strain>
    </source>
</reference>
<accession>A0ACC1D0J8</accession>
<gene>
    <name evidence="1" type="ORF">K1T71_007371</name>
</gene>
<organism evidence="1 2">
    <name type="scientific">Dendrolimus kikuchii</name>
    <dbReference type="NCBI Taxonomy" id="765133"/>
    <lineage>
        <taxon>Eukaryota</taxon>
        <taxon>Metazoa</taxon>
        <taxon>Ecdysozoa</taxon>
        <taxon>Arthropoda</taxon>
        <taxon>Hexapoda</taxon>
        <taxon>Insecta</taxon>
        <taxon>Pterygota</taxon>
        <taxon>Neoptera</taxon>
        <taxon>Endopterygota</taxon>
        <taxon>Lepidoptera</taxon>
        <taxon>Glossata</taxon>
        <taxon>Ditrysia</taxon>
        <taxon>Bombycoidea</taxon>
        <taxon>Lasiocampidae</taxon>
        <taxon>Dendrolimus</taxon>
    </lineage>
</organism>
<evidence type="ECO:0000313" key="2">
    <source>
        <dbReference type="Proteomes" id="UP000824533"/>
    </source>
</evidence>
<keyword evidence="2" id="KW-1185">Reference proteome</keyword>
<sequence length="427" mass="46552">MKSEFLKIPPHKEEYRDPIMAEVPEMTSSSPTELVGAGRRHLAVKDFNSAAETLAKACELLAQEHGDTSDKCAEAYLWYGKALLGLSREESGVLGDGMPGAGNAEDEEEDNEGQEENADEGENGEEKEDGDVEKTEVEKSDVEKIEVETNEAESTTKDEEPGSSTAAADAEEPVETAEPSTTNGEANDESVVNMETEDDVDNLQLAWEMLDLARSILYRRVQDGGGDAARALLADVHLALGEVALESETYDKAVVDMQSCLDLQKELYGSDDRRIAETHYQIGLANSLASNFEEAITHFKNAANILETRIKTLENPTTASEDSTVKKFSSNDPFYSVEGEIKELKDLLPEIQEKIQDMMDYKAETIKRVRETLCPSNGEASSSHTNGASSSAAEPKPAAKDISHLIKRKRKSSEGDADSSAAKKMTT</sequence>
<name>A0ACC1D0J8_9NEOP</name>
<dbReference type="Proteomes" id="UP000824533">
    <property type="component" value="Linkage Group LG12"/>
</dbReference>
<dbReference type="EMBL" id="CM034398">
    <property type="protein sequence ID" value="KAJ0177362.1"/>
    <property type="molecule type" value="Genomic_DNA"/>
</dbReference>
<comment type="caution">
    <text evidence="1">The sequence shown here is derived from an EMBL/GenBank/DDBJ whole genome shotgun (WGS) entry which is preliminary data.</text>
</comment>
<evidence type="ECO:0000313" key="1">
    <source>
        <dbReference type="EMBL" id="KAJ0177362.1"/>
    </source>
</evidence>